<dbReference type="InterPro" id="IPR017221">
    <property type="entry name" value="DUF34/NIF3_bac"/>
</dbReference>
<name>A0A1G7BVE2_9ACTN</name>
<dbReference type="InterPro" id="IPR036069">
    <property type="entry name" value="DUF34/NIF3_sf"/>
</dbReference>
<keyword evidence="8" id="KW-1185">Reference proteome</keyword>
<accession>A0A1G7BVE2</accession>
<protein>
    <recommendedName>
        <fullName evidence="3 5">GTP cyclohydrolase 1 type 2 homolog</fullName>
    </recommendedName>
</protein>
<evidence type="ECO:0000256" key="4">
    <source>
        <dbReference type="ARBA" id="ARBA00022723"/>
    </source>
</evidence>
<dbReference type="InterPro" id="IPR015867">
    <property type="entry name" value="N-reg_PII/ATP_PRibTrfase_C"/>
</dbReference>
<dbReference type="STRING" id="1045774.SAMN05421872_11930"/>
<dbReference type="Gene3D" id="3.30.70.120">
    <property type="match status" value="1"/>
</dbReference>
<dbReference type="Gene3D" id="3.40.1390.30">
    <property type="entry name" value="NIF3 (NGG1p interacting factor 3)-like"/>
    <property type="match status" value="1"/>
</dbReference>
<dbReference type="GO" id="GO:0005737">
    <property type="term" value="C:cytoplasm"/>
    <property type="evidence" value="ECO:0007669"/>
    <property type="project" value="TreeGrafter"/>
</dbReference>
<evidence type="ECO:0000256" key="6">
    <source>
        <dbReference type="PIRSR" id="PIRSR602678-1"/>
    </source>
</evidence>
<evidence type="ECO:0000256" key="5">
    <source>
        <dbReference type="PIRNR" id="PIRNR037489"/>
    </source>
</evidence>
<proteinExistence type="inferred from homology"/>
<dbReference type="OrthoDB" id="9795763at2"/>
<dbReference type="PANTHER" id="PTHR13799:SF14">
    <property type="entry name" value="GTP CYCLOHYDROLASE 1 TYPE 2 HOMOLOG"/>
    <property type="match status" value="1"/>
</dbReference>
<dbReference type="InterPro" id="IPR002678">
    <property type="entry name" value="DUF34/NIF3"/>
</dbReference>
<evidence type="ECO:0000256" key="3">
    <source>
        <dbReference type="ARBA" id="ARBA00022112"/>
    </source>
</evidence>
<reference evidence="7 8" key="1">
    <citation type="submission" date="2016-10" db="EMBL/GenBank/DDBJ databases">
        <authorList>
            <person name="de Groot N.N."/>
        </authorList>
    </citation>
    <scope>NUCLEOTIDE SEQUENCE [LARGE SCALE GENOMIC DNA]</scope>
    <source>
        <strain evidence="7 8">CGMCC 4.6858</strain>
    </source>
</reference>
<feature type="binding site" evidence="6">
    <location>
        <position position="333"/>
    </location>
    <ligand>
        <name>a divalent metal cation</name>
        <dbReference type="ChEBI" id="CHEBI:60240"/>
        <label>1</label>
    </ligand>
</feature>
<comment type="similarity">
    <text evidence="1 5">Belongs to the GTP cyclohydrolase I type 2/NIF3 family.</text>
</comment>
<dbReference type="AlphaFoldDB" id="A0A1G7BVE2"/>
<comment type="subunit">
    <text evidence="2">Homohexamer.</text>
</comment>
<feature type="binding site" evidence="6">
    <location>
        <position position="104"/>
    </location>
    <ligand>
        <name>a divalent metal cation</name>
        <dbReference type="ChEBI" id="CHEBI:60240"/>
        <label>1</label>
    </ligand>
</feature>
<feature type="binding site" evidence="6">
    <location>
        <position position="337"/>
    </location>
    <ligand>
        <name>a divalent metal cation</name>
        <dbReference type="ChEBI" id="CHEBI:60240"/>
        <label>1</label>
    </ligand>
</feature>
<organism evidence="7 8">
    <name type="scientific">Nocardioides lianchengensis</name>
    <dbReference type="NCBI Taxonomy" id="1045774"/>
    <lineage>
        <taxon>Bacteria</taxon>
        <taxon>Bacillati</taxon>
        <taxon>Actinomycetota</taxon>
        <taxon>Actinomycetes</taxon>
        <taxon>Propionibacteriales</taxon>
        <taxon>Nocardioidaceae</taxon>
        <taxon>Nocardioides</taxon>
    </lineage>
</organism>
<sequence>MPSLGEIVDLLHGWYPPATADSWDAVGLVAGDPADPVAKVMLAVDPTYDVAREAAAWGADLLVVHHPLFLKGVHGVAATTPKGRTLSTLTRAGCALLTAHTNADQAVGGVSEAMATALGLTDQAPILPAPAEPRDKLTTYVPVPSAAAVRAALAEAGAGRVGDYAEASFSAPGQGRFRPLAGATPAIGEVGDLEVVDEERVEVVLPRSLRTTVVRALLAAHPYEEPAWDLVELADAGLAATGTGRVGTVPAQTLREFAATVARALPETAHGVRVAGDPERVVRRVALCGGAGDFLLDTVRRGDADVYVTSDLRHHPASEFVEQDGPALVDVAHWAAEWTWLPVVEARLRAVLGDTVETRVSTTVTDPWTFRS</sequence>
<dbReference type="NCBIfam" id="TIGR00486">
    <property type="entry name" value="YbgI_SA1388"/>
    <property type="match status" value="1"/>
</dbReference>
<dbReference type="PANTHER" id="PTHR13799">
    <property type="entry name" value="NGG1 INTERACTING FACTOR 3"/>
    <property type="match status" value="1"/>
</dbReference>
<dbReference type="PIRSF" id="PIRSF037489">
    <property type="entry name" value="UCP037489_NIF3_YqfO"/>
    <property type="match status" value="1"/>
</dbReference>
<dbReference type="Pfam" id="PF01784">
    <property type="entry name" value="DUF34_NIF3"/>
    <property type="match status" value="1"/>
</dbReference>
<gene>
    <name evidence="7" type="ORF">SAMN05421872_11930</name>
</gene>
<dbReference type="EMBL" id="FMZM01000019">
    <property type="protein sequence ID" value="SDE31068.1"/>
    <property type="molecule type" value="Genomic_DNA"/>
</dbReference>
<dbReference type="SUPFAM" id="SSF102705">
    <property type="entry name" value="NIF3 (NGG1p interacting factor 3)-like"/>
    <property type="match status" value="1"/>
</dbReference>
<evidence type="ECO:0000313" key="7">
    <source>
        <dbReference type="EMBL" id="SDE31068.1"/>
    </source>
</evidence>
<dbReference type="FunFam" id="3.40.1390.30:FF:000001">
    <property type="entry name" value="GTP cyclohydrolase 1 type 2"/>
    <property type="match status" value="1"/>
</dbReference>
<feature type="binding site" evidence="6">
    <location>
        <position position="65"/>
    </location>
    <ligand>
        <name>a divalent metal cation</name>
        <dbReference type="ChEBI" id="CHEBI:60240"/>
        <label>1</label>
    </ligand>
</feature>
<dbReference type="RefSeq" id="WP_090861007.1">
    <property type="nucleotide sequence ID" value="NZ_FMZM01000019.1"/>
</dbReference>
<dbReference type="GO" id="GO:0046872">
    <property type="term" value="F:metal ion binding"/>
    <property type="evidence" value="ECO:0007669"/>
    <property type="project" value="UniProtKB-UniRule"/>
</dbReference>
<keyword evidence="4 5" id="KW-0479">Metal-binding</keyword>
<evidence type="ECO:0000256" key="2">
    <source>
        <dbReference type="ARBA" id="ARBA00011643"/>
    </source>
</evidence>
<feature type="binding site" evidence="6">
    <location>
        <position position="66"/>
    </location>
    <ligand>
        <name>a divalent metal cation</name>
        <dbReference type="ChEBI" id="CHEBI:60240"/>
        <label>1</label>
    </ligand>
</feature>
<evidence type="ECO:0000313" key="8">
    <source>
        <dbReference type="Proteomes" id="UP000199034"/>
    </source>
</evidence>
<dbReference type="Proteomes" id="UP000199034">
    <property type="component" value="Unassembled WGS sequence"/>
</dbReference>
<evidence type="ECO:0000256" key="1">
    <source>
        <dbReference type="ARBA" id="ARBA00006964"/>
    </source>
</evidence>